<organism evidence="1 2">
    <name type="scientific">Luteococcus japonicus LSP_Lj1</name>
    <dbReference type="NCBI Taxonomy" id="1255658"/>
    <lineage>
        <taxon>Bacteria</taxon>
        <taxon>Bacillati</taxon>
        <taxon>Actinomycetota</taxon>
        <taxon>Actinomycetes</taxon>
        <taxon>Propionibacteriales</taxon>
        <taxon>Propionibacteriaceae</taxon>
        <taxon>Luteococcus</taxon>
    </lineage>
</organism>
<keyword evidence="2" id="KW-1185">Reference proteome</keyword>
<proteinExistence type="predicted"/>
<evidence type="ECO:0000313" key="1">
    <source>
        <dbReference type="EMBL" id="SJN38820.1"/>
    </source>
</evidence>
<evidence type="ECO:0000313" key="2">
    <source>
        <dbReference type="Proteomes" id="UP000188342"/>
    </source>
</evidence>
<protein>
    <submittedName>
        <fullName evidence="1">Uncharacterized protein</fullName>
    </submittedName>
</protein>
<dbReference type="Proteomes" id="UP000188342">
    <property type="component" value="Unassembled WGS sequence"/>
</dbReference>
<gene>
    <name evidence="1" type="ORF">FM114_11150</name>
</gene>
<sequence>MFCLVTRTGIRRGRRSPLFRARDPRQCMGKRPTSGLGSTVLRSVLQHQPRCQIMPRGEPAANRQPAYPCPGM</sequence>
<dbReference type="AlphaFoldDB" id="A0A1R4K367"/>
<reference evidence="1 2" key="1">
    <citation type="submission" date="2017-02" db="EMBL/GenBank/DDBJ databases">
        <authorList>
            <person name="Peterson S.W."/>
        </authorList>
    </citation>
    <scope>NUCLEOTIDE SEQUENCE [LARGE SCALE GENOMIC DNA]</scope>
    <source>
        <strain evidence="1 2">LSP_Lj1</strain>
    </source>
</reference>
<dbReference type="EMBL" id="FUKQ01000044">
    <property type="protein sequence ID" value="SJN38820.1"/>
    <property type="molecule type" value="Genomic_DNA"/>
</dbReference>
<accession>A0A1R4K367</accession>
<name>A0A1R4K367_9ACTN</name>